<comment type="caution">
    <text evidence="1">The sequence shown here is derived from an EMBL/GenBank/DDBJ whole genome shotgun (WGS) entry which is preliminary data.</text>
</comment>
<organism evidence="1 2">
    <name type="scientific">Phtheirospermum japonicum</name>
    <dbReference type="NCBI Taxonomy" id="374723"/>
    <lineage>
        <taxon>Eukaryota</taxon>
        <taxon>Viridiplantae</taxon>
        <taxon>Streptophyta</taxon>
        <taxon>Embryophyta</taxon>
        <taxon>Tracheophyta</taxon>
        <taxon>Spermatophyta</taxon>
        <taxon>Magnoliopsida</taxon>
        <taxon>eudicotyledons</taxon>
        <taxon>Gunneridae</taxon>
        <taxon>Pentapetalae</taxon>
        <taxon>asterids</taxon>
        <taxon>lamiids</taxon>
        <taxon>Lamiales</taxon>
        <taxon>Orobanchaceae</taxon>
        <taxon>Orobanchaceae incertae sedis</taxon>
        <taxon>Phtheirospermum</taxon>
    </lineage>
</organism>
<accession>A0A830CR35</accession>
<name>A0A830CR35_9LAMI</name>
<dbReference type="Proteomes" id="UP000653305">
    <property type="component" value="Unassembled WGS sequence"/>
</dbReference>
<proteinExistence type="predicted"/>
<evidence type="ECO:0000313" key="2">
    <source>
        <dbReference type="Proteomes" id="UP000653305"/>
    </source>
</evidence>
<reference evidence="1" key="1">
    <citation type="submission" date="2020-07" db="EMBL/GenBank/DDBJ databases">
        <title>Ethylene signaling mediates host invasion by parasitic plants.</title>
        <authorList>
            <person name="Yoshida S."/>
        </authorList>
    </citation>
    <scope>NUCLEOTIDE SEQUENCE</scope>
    <source>
        <strain evidence="1">Okayama</strain>
    </source>
</reference>
<evidence type="ECO:0000313" key="1">
    <source>
        <dbReference type="EMBL" id="GFQ03008.1"/>
    </source>
</evidence>
<sequence>MEIGKSARFAWTMCADKRIKLRSLTTADTSFTIAASKSGCGVKTFALSVEELQYFRRNKMVADCFYLSICPS</sequence>
<dbReference type="EMBL" id="BMAC01000794">
    <property type="protein sequence ID" value="GFQ03008.1"/>
    <property type="molecule type" value="Genomic_DNA"/>
</dbReference>
<dbReference type="AlphaFoldDB" id="A0A830CR35"/>
<protein>
    <submittedName>
        <fullName evidence="1">RING-H2 finger protein atl46</fullName>
    </submittedName>
</protein>
<gene>
    <name evidence="1" type="ORF">PHJA_002444600</name>
</gene>
<keyword evidence="2" id="KW-1185">Reference proteome</keyword>